<name>A0A1X2ITW4_9FUNG</name>
<dbReference type="InterPro" id="IPR008936">
    <property type="entry name" value="Rho_GTPase_activation_prot"/>
</dbReference>
<gene>
    <name evidence="8" type="ORF">BCR42DRAFT_487805</name>
</gene>
<dbReference type="PROSITE" id="PS50023">
    <property type="entry name" value="LIM_DOMAIN_2"/>
    <property type="match status" value="2"/>
</dbReference>
<dbReference type="SMART" id="SM00132">
    <property type="entry name" value="LIM"/>
    <property type="match status" value="2"/>
</dbReference>
<keyword evidence="4" id="KW-0440">LIM domain</keyword>
<dbReference type="OrthoDB" id="20689at2759"/>
<dbReference type="GO" id="GO:0005096">
    <property type="term" value="F:GTPase activator activity"/>
    <property type="evidence" value="ECO:0007669"/>
    <property type="project" value="UniProtKB-KW"/>
</dbReference>
<proteinExistence type="predicted"/>
<dbReference type="InterPro" id="IPR000198">
    <property type="entry name" value="RhoGAP_dom"/>
</dbReference>
<feature type="region of interest" description="Disordered" evidence="5">
    <location>
        <begin position="645"/>
        <end position="751"/>
    </location>
</feature>
<dbReference type="SUPFAM" id="SSF57716">
    <property type="entry name" value="Glucocorticoid receptor-like (DNA-binding domain)"/>
    <property type="match status" value="1"/>
</dbReference>
<feature type="domain" description="LIM zinc-binding" evidence="6">
    <location>
        <begin position="56"/>
        <end position="124"/>
    </location>
</feature>
<feature type="compositionally biased region" description="Polar residues" evidence="5">
    <location>
        <begin position="21"/>
        <end position="39"/>
    </location>
</feature>
<comment type="caution">
    <text evidence="8">The sequence shown here is derived from an EMBL/GenBank/DDBJ whole genome shotgun (WGS) entry which is preliminary data.</text>
</comment>
<reference evidence="8 9" key="1">
    <citation type="submission" date="2016-07" db="EMBL/GenBank/DDBJ databases">
        <title>Pervasive Adenine N6-methylation of Active Genes in Fungi.</title>
        <authorList>
            <consortium name="DOE Joint Genome Institute"/>
            <person name="Mondo S.J."/>
            <person name="Dannebaum R.O."/>
            <person name="Kuo R.C."/>
            <person name="Labutti K."/>
            <person name="Haridas S."/>
            <person name="Kuo A."/>
            <person name="Salamov A."/>
            <person name="Ahrendt S.R."/>
            <person name="Lipzen A."/>
            <person name="Sullivan W."/>
            <person name="Andreopoulos W.B."/>
            <person name="Clum A."/>
            <person name="Lindquist E."/>
            <person name="Daum C."/>
            <person name="Ramamoorthy G.K."/>
            <person name="Gryganskyi A."/>
            <person name="Culley D."/>
            <person name="Magnuson J.K."/>
            <person name="James T.Y."/>
            <person name="O'Malley M.A."/>
            <person name="Stajich J.E."/>
            <person name="Spatafora J.W."/>
            <person name="Visel A."/>
            <person name="Grigoriev I.V."/>
        </authorList>
    </citation>
    <scope>NUCLEOTIDE SEQUENCE [LARGE SCALE GENOMIC DNA]</scope>
    <source>
        <strain evidence="8 9">NRRL 1336</strain>
    </source>
</reference>
<evidence type="ECO:0008006" key="10">
    <source>
        <dbReference type="Google" id="ProtNLM"/>
    </source>
</evidence>
<dbReference type="Pfam" id="PF00620">
    <property type="entry name" value="RhoGAP"/>
    <property type="match status" value="1"/>
</dbReference>
<evidence type="ECO:0000256" key="5">
    <source>
        <dbReference type="SAM" id="MobiDB-lite"/>
    </source>
</evidence>
<evidence type="ECO:0000256" key="1">
    <source>
        <dbReference type="ARBA" id="ARBA00022468"/>
    </source>
</evidence>
<feature type="compositionally biased region" description="Low complexity" evidence="5">
    <location>
        <begin position="680"/>
        <end position="709"/>
    </location>
</feature>
<dbReference type="GO" id="GO:0005737">
    <property type="term" value="C:cytoplasm"/>
    <property type="evidence" value="ECO:0007669"/>
    <property type="project" value="TreeGrafter"/>
</dbReference>
<evidence type="ECO:0000259" key="6">
    <source>
        <dbReference type="PROSITE" id="PS50023"/>
    </source>
</evidence>
<dbReference type="Proteomes" id="UP000193560">
    <property type="component" value="Unassembled WGS sequence"/>
</dbReference>
<evidence type="ECO:0000256" key="3">
    <source>
        <dbReference type="ARBA" id="ARBA00022833"/>
    </source>
</evidence>
<feature type="compositionally biased region" description="Polar residues" evidence="5">
    <location>
        <begin position="1"/>
        <end position="14"/>
    </location>
</feature>
<dbReference type="InterPro" id="IPR001781">
    <property type="entry name" value="Znf_LIM"/>
</dbReference>
<dbReference type="Gene3D" id="1.10.555.10">
    <property type="entry name" value="Rho GTPase activation protein"/>
    <property type="match status" value="1"/>
</dbReference>
<dbReference type="SMART" id="SM00324">
    <property type="entry name" value="RhoGAP"/>
    <property type="match status" value="1"/>
</dbReference>
<evidence type="ECO:0000256" key="4">
    <source>
        <dbReference type="PROSITE-ProRule" id="PRU00125"/>
    </source>
</evidence>
<keyword evidence="3 4" id="KW-0862">Zinc</keyword>
<keyword evidence="9" id="KW-1185">Reference proteome</keyword>
<dbReference type="AlphaFoldDB" id="A0A1X2ITW4"/>
<keyword evidence="1" id="KW-0343">GTPase activation</keyword>
<dbReference type="STRING" id="90262.A0A1X2ITW4"/>
<dbReference type="Gene3D" id="2.10.110.10">
    <property type="entry name" value="Cysteine Rich Protein"/>
    <property type="match status" value="3"/>
</dbReference>
<evidence type="ECO:0000256" key="2">
    <source>
        <dbReference type="ARBA" id="ARBA00022723"/>
    </source>
</evidence>
<keyword evidence="2 4" id="KW-0479">Metal-binding</keyword>
<feature type="domain" description="Rho-GAP" evidence="7">
    <location>
        <begin position="912"/>
        <end position="1120"/>
    </location>
</feature>
<dbReference type="GO" id="GO:0051056">
    <property type="term" value="P:regulation of small GTPase mediated signal transduction"/>
    <property type="evidence" value="ECO:0007669"/>
    <property type="project" value="TreeGrafter"/>
</dbReference>
<evidence type="ECO:0000313" key="8">
    <source>
        <dbReference type="EMBL" id="ORZ22220.1"/>
    </source>
</evidence>
<sequence>MVTATSALGQSGKSATKDSTLEYASTTSGSPRTESSESNANEKRKKSSRHKQRRVRQCYSCQLPCLRTDRSLIRALGQVYHYDCFTCKDCHVLVADKFYALNTSRDASNFKIVCEEHYRAQVDGGGTALCQRCQQPMKAANTINNNNENANKTNPQLCQQCQNTNKCSECSQYSLNSEDICYEFEDRVYCLLHFSDIPEIQCSGCNQAILEKFVEHKHFPGKKWHPECYMIFKFWHVRLADTLHINDGSMKLTTLQLKLHQSTMERKANRIWVDLSSFEESSAACISDMLLLVAAGAYMEGFRMASQFVMHLAVLYNALDDIQQKSTRNGKVLPCSKESKTVCDQVIRFFYLLAQSDDKKMDNNRGATQELLSLVTSLAQNFKTLIRIGLTGALHLERDCPSSNAIPEFLNNLLELERKRVWVGGRYWFKEDPFLSVLGSSANHDKASLYTKQHQDILWDQCHSCQQLIDEDCYQYENRFRWHPSCFVCSQCRHVFTNLITVQFSANSASGSHVLLCSQCSTSPVTGQQNYHGTVYPLFTYMTQLQHYLYILKLVLARLYHVMNSSETHSDRQLDIYDQQNSSNKTIMSYNSTTLPSSATIPFTISNHSNHQPTLQQEQKPLRRRSIIGSINFGNIKRVKGADLDRINDSTNNGNTSSIKISANEPKNTYHHRSLILEKSSSTSTQQRQTRHSTILSPSTPQPSSTTSETGKHGLVSVTRRLSANTRQRFGSLRNPVNQKQSTKSPQLQHKQQCTYDEDLRGTVAPSTPPISKISVNKPSVSARSANSVNLYEHLLQLSPNQYLLVSYIAAKSINSILPDMYSLNEWMQFVDLQKPTLWNKLKTRIRTPQSPSTDRHHSPKVFGAPLSLLSSTTYYHDQQPKNEAVDLKMYIWTNNLYGIKHGEERNHAVIQEINTCFKSIHCKVPIFIQHCLLVLLQRDLSVEGIFRKNGNIRELRRLENVIDNDTSGDSTAMFELLTKQTSIQLAALLMRYLRELPEPLLTYRLYPVFVAAAGLENEEKIKSALHLACCMLPKENRDTMQVIFHFLHHVSTFKSSNKMDICNLASIMAPSFLHNRTTSYQHQETATSISNSRSIITDRIPNKEIDIVKKLIKYHDQLGKTPDDMLSSVSDHEMVEWLTSIDSKHFLKYYDGTTRQGTTRPASTSLSPTTHRPNHFSAVALYDEPYSSINTSISATTPSNNFMNKRPTSLGIKEHHLSTSNHYQLPM</sequence>
<dbReference type="GO" id="GO:0046872">
    <property type="term" value="F:metal ion binding"/>
    <property type="evidence" value="ECO:0007669"/>
    <property type="project" value="UniProtKB-KW"/>
</dbReference>
<accession>A0A1X2ITW4</accession>
<feature type="compositionally biased region" description="Polar residues" evidence="5">
    <location>
        <begin position="720"/>
        <end position="751"/>
    </location>
</feature>
<dbReference type="PANTHER" id="PTHR14963">
    <property type="entry name" value="RHO GTPASE ACTIVATING PROTEIN 18,19-RELATED"/>
    <property type="match status" value="1"/>
</dbReference>
<dbReference type="CDD" id="cd08368">
    <property type="entry name" value="LIM"/>
    <property type="match status" value="1"/>
</dbReference>
<dbReference type="PROSITE" id="PS00478">
    <property type="entry name" value="LIM_DOMAIN_1"/>
    <property type="match status" value="1"/>
</dbReference>
<dbReference type="Pfam" id="PF00412">
    <property type="entry name" value="LIM"/>
    <property type="match status" value="2"/>
</dbReference>
<feature type="compositionally biased region" description="Polar residues" evidence="5">
    <location>
        <begin position="649"/>
        <end position="667"/>
    </location>
</feature>
<dbReference type="SUPFAM" id="SSF48350">
    <property type="entry name" value="GTPase activation domain, GAP"/>
    <property type="match status" value="1"/>
</dbReference>
<evidence type="ECO:0000313" key="9">
    <source>
        <dbReference type="Proteomes" id="UP000193560"/>
    </source>
</evidence>
<feature type="region of interest" description="Disordered" evidence="5">
    <location>
        <begin position="1"/>
        <end position="51"/>
    </location>
</feature>
<dbReference type="EMBL" id="MCGE01000004">
    <property type="protein sequence ID" value="ORZ22220.1"/>
    <property type="molecule type" value="Genomic_DNA"/>
</dbReference>
<evidence type="ECO:0000259" key="7">
    <source>
        <dbReference type="PROSITE" id="PS50238"/>
    </source>
</evidence>
<dbReference type="PANTHER" id="PTHR14963:SF7">
    <property type="entry name" value="RHO GTPASE-ACTIVATING PROTEIN 19"/>
    <property type="match status" value="1"/>
</dbReference>
<dbReference type="GO" id="GO:0007165">
    <property type="term" value="P:signal transduction"/>
    <property type="evidence" value="ECO:0007669"/>
    <property type="project" value="InterPro"/>
</dbReference>
<dbReference type="PROSITE" id="PS50238">
    <property type="entry name" value="RHOGAP"/>
    <property type="match status" value="1"/>
</dbReference>
<organism evidence="8 9">
    <name type="scientific">Absidia repens</name>
    <dbReference type="NCBI Taxonomy" id="90262"/>
    <lineage>
        <taxon>Eukaryota</taxon>
        <taxon>Fungi</taxon>
        <taxon>Fungi incertae sedis</taxon>
        <taxon>Mucoromycota</taxon>
        <taxon>Mucoromycotina</taxon>
        <taxon>Mucoromycetes</taxon>
        <taxon>Mucorales</taxon>
        <taxon>Cunninghamellaceae</taxon>
        <taxon>Absidia</taxon>
    </lineage>
</organism>
<protein>
    <recommendedName>
        <fullName evidence="10">RhoGAP-domain-containing protein</fullName>
    </recommendedName>
</protein>
<feature type="domain" description="LIM zinc-binding" evidence="6">
    <location>
        <begin position="460"/>
        <end position="527"/>
    </location>
</feature>